<proteinExistence type="predicted"/>
<dbReference type="InterPro" id="IPR012545">
    <property type="entry name" value="DUF1697"/>
</dbReference>
<dbReference type="Proteomes" id="UP000757540">
    <property type="component" value="Unassembled WGS sequence"/>
</dbReference>
<dbReference type="RefSeq" id="WP_171784537.1">
    <property type="nucleotide sequence ID" value="NZ_BAAAML010000001.1"/>
</dbReference>
<dbReference type="PANTHER" id="PTHR36439:SF1">
    <property type="entry name" value="DUF1697 DOMAIN-CONTAINING PROTEIN"/>
    <property type="match status" value="1"/>
</dbReference>
<comment type="caution">
    <text evidence="1">The sequence shown here is derived from an EMBL/GenBank/DDBJ whole genome shotgun (WGS) entry which is preliminary data.</text>
</comment>
<protein>
    <submittedName>
        <fullName evidence="1">Uncharacterized protein (DUF1697 family)</fullName>
    </submittedName>
</protein>
<name>A0ABX2A9E2_9MICO</name>
<evidence type="ECO:0000313" key="2">
    <source>
        <dbReference type="Proteomes" id="UP000757540"/>
    </source>
</evidence>
<gene>
    <name evidence="1" type="ORF">HDG69_002923</name>
</gene>
<keyword evidence="2" id="KW-1185">Reference proteome</keyword>
<accession>A0ABX2A9E2</accession>
<dbReference type="Gene3D" id="3.30.70.1280">
    <property type="entry name" value="SP0830-like domains"/>
    <property type="match status" value="1"/>
</dbReference>
<dbReference type="EMBL" id="JABEZU010000003">
    <property type="protein sequence ID" value="NOV98338.1"/>
    <property type="molecule type" value="Genomic_DNA"/>
</dbReference>
<dbReference type="SUPFAM" id="SSF160379">
    <property type="entry name" value="SP0830-like"/>
    <property type="match status" value="1"/>
</dbReference>
<dbReference type="PIRSF" id="PIRSF008502">
    <property type="entry name" value="UCP008502"/>
    <property type="match status" value="1"/>
</dbReference>
<dbReference type="PANTHER" id="PTHR36439">
    <property type="entry name" value="BLL4334 PROTEIN"/>
    <property type="match status" value="1"/>
</dbReference>
<dbReference type="Pfam" id="PF08002">
    <property type="entry name" value="DUF1697"/>
    <property type="match status" value="1"/>
</dbReference>
<sequence length="177" mass="18341">MTEPTASPFVALLCAVNVGGTGRLPMSDLRDLCASVGFGAVRTYIASGNVVFTARLGADGARTVLEDALREYAGKPVGALIRTPGELARVRDANPFAGAVPSRVGVTFLDAPPETDTAERAAGATGEQIALGAREIYVHYPDGMGRSRLRLPPSAGRATTRNMNTVTRLAALAAEAS</sequence>
<evidence type="ECO:0000313" key="1">
    <source>
        <dbReference type="EMBL" id="NOV98338.1"/>
    </source>
</evidence>
<reference evidence="1 2" key="1">
    <citation type="submission" date="2020-05" db="EMBL/GenBank/DDBJ databases">
        <title>Genomic Encyclopedia of Type Strains, Phase III (KMG-III): the genomes of soil and plant-associated and newly described type strains.</title>
        <authorList>
            <person name="Whitman W."/>
        </authorList>
    </citation>
    <scope>NUCLEOTIDE SEQUENCE [LARGE SCALE GENOMIC DNA]</scope>
    <source>
        <strain evidence="1 2">KCTC 19046</strain>
    </source>
</reference>
<organism evidence="1 2">
    <name type="scientific">Isoptericola halotolerans</name>
    <dbReference type="NCBI Taxonomy" id="300560"/>
    <lineage>
        <taxon>Bacteria</taxon>
        <taxon>Bacillati</taxon>
        <taxon>Actinomycetota</taxon>
        <taxon>Actinomycetes</taxon>
        <taxon>Micrococcales</taxon>
        <taxon>Promicromonosporaceae</taxon>
        <taxon>Isoptericola</taxon>
    </lineage>
</organism>